<dbReference type="EMBL" id="PIPN01000003">
    <property type="protein sequence ID" value="RUO30038.1"/>
    <property type="molecule type" value="Genomic_DNA"/>
</dbReference>
<feature type="coiled-coil region" evidence="1">
    <location>
        <begin position="812"/>
        <end position="839"/>
    </location>
</feature>
<evidence type="ECO:0000313" key="4">
    <source>
        <dbReference type="EMBL" id="RUO30038.1"/>
    </source>
</evidence>
<reference evidence="4 5" key="1">
    <citation type="journal article" date="2018" name="Front. Microbiol.">
        <title>Genome-Based Analysis Reveals the Taxonomy and Diversity of the Family Idiomarinaceae.</title>
        <authorList>
            <person name="Liu Y."/>
            <person name="Lai Q."/>
            <person name="Shao Z."/>
        </authorList>
    </citation>
    <scope>NUCLEOTIDE SEQUENCE [LARGE SCALE GENOMIC DNA]</scope>
    <source>
        <strain evidence="4 5">GBSy1</strain>
    </source>
</reference>
<dbReference type="SUPFAM" id="SSF52540">
    <property type="entry name" value="P-loop containing nucleoside triphosphate hydrolases"/>
    <property type="match status" value="2"/>
</dbReference>
<evidence type="ECO:0000256" key="2">
    <source>
        <dbReference type="SAM" id="MobiDB-lite"/>
    </source>
</evidence>
<dbReference type="PANTHER" id="PTHR32114:SF2">
    <property type="entry name" value="ABC TRANSPORTER ABCH.3"/>
    <property type="match status" value="1"/>
</dbReference>
<keyword evidence="5" id="KW-1185">Reference proteome</keyword>
<dbReference type="Pfam" id="PF13476">
    <property type="entry name" value="AAA_23"/>
    <property type="match status" value="1"/>
</dbReference>
<protein>
    <recommendedName>
        <fullName evidence="3">Rad50/SbcC-type AAA domain-containing protein</fullName>
    </recommendedName>
</protein>
<gene>
    <name evidence="4" type="ORF">CWE12_08755</name>
</gene>
<evidence type="ECO:0000259" key="3">
    <source>
        <dbReference type="Pfam" id="PF13476"/>
    </source>
</evidence>
<sequence length="1075" mass="121063">MPSCCRNWRRRTRMRITKLRLQNLNSLHGSWEIDFAHPDYVNEGLFAITGPTGAGKTTILDAICLALYGQTPRLGKITKSDNDVMSRHQGECMAEVSFATEQGEYRAFWYQHRARRQAGGALQHPRHELIDAATGKLLEEKVSQVPAVVEQLSGLDFNRFTRSMMLAQGQFAAFLNADEGERSALLEQITGSEIYARISQAAHSKYKMQRELLQRLQDELGTIQPLAEEERDAIKAELNQVKAQVEQTDTQYQACERSAQWVETLAKLEHEWSQLTGRQAAHSSEVAEFSEQRRQLEKDAQARPFASALSHLRYLQQQLTRSQQQFTSEQAALPTLKDNAEKAGAQAQRARDEFATSKEQWTTLQPEIEKARTLEQSLQLIKQRYQSECAQQEKAQHELSALVDSASELEQTLSQQQDELQSLTDWLEAHSSDGELANQLPLLSEQRAQLEQRQAECVAAEQSLKRQREALQALQAKPSSAQLAQQQDRLTKQLGVDKQRYQALQEAISQTQLEQKLADFRNELVAGEACPLCGSVEHPAPLQSDACVESTLQAKRNELAQLERSLVATQQQLQQLEIEQAVGASERVQQEQAQQTALEREQQHVRRAQQGYNELLQSWQARVSRWLGDEAEGSDMSAAKQTGMLHQLQTMRDRYEATREKQQALRGELASLSARLEGVQEQRNEKQRLSADLKTRVERTGADREQLQQQRQQLLAGESVAVVVERWEQRLGQAEQSREQLGQQALQSQQAFERARLSSEQLQQRVGELEQEQSSAGKQLEAGLNEAGFDDLESLQQALLDDATQARLSKQARELDASSQWLKTEAERLQRELSEAKAHQPADAAANQLELKRLKAMVADLHQRQGALQTRLEADETLRRQQRDKLDAVKRQQAKTDEWATLDSLIGSADGKKYRKFAQGLTFEIMIDYANQKLRKMTERYLLVRDEAEPLKLNVMDDYQAGEIRSTRNLSGGESFLVSLALALGLAQMASSKVRVDSLFLDEGFGTLDEEALDQALDTLASLRQDGKMIGLISHVGSLKERIATQLQVQAGAAGRSVLAGPGVRQLDTEQTGNK</sequence>
<comment type="caution">
    <text evidence="4">The sequence shown here is derived from an EMBL/GenBank/DDBJ whole genome shotgun (WGS) entry which is preliminary data.</text>
</comment>
<dbReference type="InterPro" id="IPR038729">
    <property type="entry name" value="Rad50/SbcC_AAA"/>
</dbReference>
<feature type="domain" description="Rad50/SbcC-type AAA" evidence="3">
    <location>
        <begin position="18"/>
        <end position="251"/>
    </location>
</feature>
<feature type="coiled-coil region" evidence="1">
    <location>
        <begin position="392"/>
        <end position="477"/>
    </location>
</feature>
<feature type="coiled-coil region" evidence="1">
    <location>
        <begin position="552"/>
        <end position="618"/>
    </location>
</feature>
<feature type="coiled-coil region" evidence="1">
    <location>
        <begin position="231"/>
        <end position="258"/>
    </location>
</feature>
<dbReference type="Gene3D" id="3.40.50.300">
    <property type="entry name" value="P-loop containing nucleotide triphosphate hydrolases"/>
    <property type="match status" value="2"/>
</dbReference>
<keyword evidence="1" id="KW-0175">Coiled coil</keyword>
<dbReference type="Proteomes" id="UP000287410">
    <property type="component" value="Unassembled WGS sequence"/>
</dbReference>
<organism evidence="4 5">
    <name type="scientific">Aliidiomarina sedimenti</name>
    <dbReference type="NCBI Taxonomy" id="1933879"/>
    <lineage>
        <taxon>Bacteria</taxon>
        <taxon>Pseudomonadati</taxon>
        <taxon>Pseudomonadota</taxon>
        <taxon>Gammaproteobacteria</taxon>
        <taxon>Alteromonadales</taxon>
        <taxon>Idiomarinaceae</taxon>
        <taxon>Aliidiomarina</taxon>
    </lineage>
</organism>
<accession>A0ABY0BZ97</accession>
<evidence type="ECO:0000313" key="5">
    <source>
        <dbReference type="Proteomes" id="UP000287410"/>
    </source>
</evidence>
<feature type="region of interest" description="Disordered" evidence="2">
    <location>
        <begin position="680"/>
        <end position="705"/>
    </location>
</feature>
<proteinExistence type="predicted"/>
<dbReference type="InterPro" id="IPR027417">
    <property type="entry name" value="P-loop_NTPase"/>
</dbReference>
<name>A0ABY0BZ97_9GAMM</name>
<dbReference type="Pfam" id="PF13558">
    <property type="entry name" value="SbcC_Walker_B"/>
    <property type="match status" value="1"/>
</dbReference>
<evidence type="ECO:0000256" key="1">
    <source>
        <dbReference type="SAM" id="Coils"/>
    </source>
</evidence>
<dbReference type="PANTHER" id="PTHR32114">
    <property type="entry name" value="ABC TRANSPORTER ABCH.3"/>
    <property type="match status" value="1"/>
</dbReference>